<dbReference type="Pfam" id="PF03135">
    <property type="entry name" value="CagE_TrbE_VirB"/>
    <property type="match status" value="1"/>
</dbReference>
<comment type="similarity">
    <text evidence="1">Belongs to the TrbE/VirB4 family.</text>
</comment>
<dbReference type="EMBL" id="FQUS01000033">
    <property type="protein sequence ID" value="SHG54640.1"/>
    <property type="molecule type" value="Genomic_DNA"/>
</dbReference>
<dbReference type="Proteomes" id="UP000184041">
    <property type="component" value="Unassembled WGS sequence"/>
</dbReference>
<organism evidence="6 7">
    <name type="scientific">Fodinibius roseus</name>
    <dbReference type="NCBI Taxonomy" id="1194090"/>
    <lineage>
        <taxon>Bacteria</taxon>
        <taxon>Pseudomonadati</taxon>
        <taxon>Balneolota</taxon>
        <taxon>Balneolia</taxon>
        <taxon>Balneolales</taxon>
        <taxon>Balneolaceae</taxon>
        <taxon>Fodinibius</taxon>
    </lineage>
</organism>
<dbReference type="PANTHER" id="PTHR30121:SF12">
    <property type="entry name" value="TYPE IV SECRETION SYSTEM PROTEIN CAGE"/>
    <property type="match status" value="1"/>
</dbReference>
<evidence type="ECO:0000256" key="1">
    <source>
        <dbReference type="ARBA" id="ARBA00006512"/>
    </source>
</evidence>
<feature type="domain" description="CagE TrbE VirB component of type IV transporter system central" evidence="4">
    <location>
        <begin position="337"/>
        <end position="415"/>
    </location>
</feature>
<dbReference type="OrthoDB" id="596266at2"/>
<keyword evidence="7" id="KW-1185">Reference proteome</keyword>
<reference evidence="6 7" key="1">
    <citation type="submission" date="2016-11" db="EMBL/GenBank/DDBJ databases">
        <authorList>
            <person name="Jaros S."/>
            <person name="Januszkiewicz K."/>
            <person name="Wedrychowicz H."/>
        </authorList>
    </citation>
    <scope>NUCLEOTIDE SEQUENCE [LARGE SCALE GENOMIC DNA]</scope>
    <source>
        <strain evidence="6 7">DSM 21986</strain>
    </source>
</reference>
<dbReference type="AlphaFoldDB" id="A0A1M5KPP0"/>
<protein>
    <submittedName>
        <fullName evidence="6">Type IV secretion system protein VirB4</fullName>
    </submittedName>
</protein>
<gene>
    <name evidence="6" type="ORF">SAMN05443144_13323</name>
</gene>
<dbReference type="InterPro" id="IPR043964">
    <property type="entry name" value="P-loop_TraG"/>
</dbReference>
<keyword evidence="3" id="KW-0067">ATP-binding</keyword>
<dbReference type="InterPro" id="IPR027417">
    <property type="entry name" value="P-loop_NTPase"/>
</dbReference>
<dbReference type="SUPFAM" id="SSF52540">
    <property type="entry name" value="P-loop containing nucleoside triphosphate hydrolases"/>
    <property type="match status" value="1"/>
</dbReference>
<dbReference type="Gene3D" id="3.40.50.300">
    <property type="entry name" value="P-loop containing nucleotide triphosphate hydrolases"/>
    <property type="match status" value="1"/>
</dbReference>
<dbReference type="InterPro" id="IPR051162">
    <property type="entry name" value="T4SS_component"/>
</dbReference>
<proteinExistence type="inferred from homology"/>
<evidence type="ECO:0000256" key="2">
    <source>
        <dbReference type="ARBA" id="ARBA00022741"/>
    </source>
</evidence>
<dbReference type="InterPro" id="IPR018145">
    <property type="entry name" value="CagE_TrbE_VirB_cntrl_dom"/>
</dbReference>
<evidence type="ECO:0000259" key="4">
    <source>
        <dbReference type="Pfam" id="PF03135"/>
    </source>
</evidence>
<keyword evidence="2" id="KW-0547">Nucleotide-binding</keyword>
<dbReference type="RefSeq" id="WP_073068294.1">
    <property type="nucleotide sequence ID" value="NZ_FQUS01000033.1"/>
</dbReference>
<feature type="domain" description="TraG P-loop" evidence="5">
    <location>
        <begin position="605"/>
        <end position="714"/>
    </location>
</feature>
<dbReference type="Pfam" id="PF19044">
    <property type="entry name" value="P-loop_TraG"/>
    <property type="match status" value="1"/>
</dbReference>
<dbReference type="STRING" id="1194090.SAMN05443144_13323"/>
<evidence type="ECO:0000313" key="6">
    <source>
        <dbReference type="EMBL" id="SHG54640.1"/>
    </source>
</evidence>
<sequence>MVEFLFTLAFGSLLGAGFYWWILQSQEHSDTVKSASGLVNWDYLEEPQSEGIIRLEDGGLLASYGYQGKDLNSAGEAQRAHLSEQLNTFFKGFENNYGFFFSMMRKPASGYPDGEHFPDPVTYSIDQERRRKNEQEGQHYRSEFYLSIVWRPGYRPNVEEFLIELEEIEDELEKVLYPTRLDGSEHLALLYRQMHGIDQPVTPPQHKEPINDLLANQDIQVLPIYRREKHPVKSALNIPDENIVIDGNQYIRTITITGYPNRTFNGVLNRLNQLKAEYRWTTRIFTMDRRIQEKKIKKARDIFRMARYSFWSIITGSMTEGEEKDDDVEEAYKDLHALSKMKDSSEALAKVGDRSTSFAVSTSTITLIHEDLDAINQNTREILSCLREAGFTGQVEKFQARKAWIGSLPGQAENNRKEFVSSYNIADMLPTWSMWTGRDQNPGKYMKGASAHFLAKTIGNEPFKKHRPAASGAGHSIIVGITGGGKSVYANFEIAQWRRHRNSQVYLFDVGYSGQLLCEAAGGEHYDIMNSNGFGFQPLRDMSPEALKTGKFYNQWVEDLFHLQNHGLNSKDKNKIGEALAMVSQEPPEARTLTQLSFHLQDRELKETIKLYTRDGNYGNILDASKDSIGDSSYQVFEIGDLVNEKDEIKIPIFMYLFHKIEQSLHRSCPTLIYVEEAWAAFQSEHFQARLKNWMATLRKHNGHVTLVTHSPEQINELNQPDVFLRNIPEYVFLPNKEIEEPSVRKSYERFSLNESQIQTISNITKQKEYYITTPDGSGAIDLELLPLSLGFIGEPSDLGIEQRKDKIKELKQTHGQRWPIAWLQFVGMEEEAEMLKQNYNNPKFNKSTTEVA</sequence>
<accession>A0A1M5KPP0</accession>
<evidence type="ECO:0000259" key="5">
    <source>
        <dbReference type="Pfam" id="PF19044"/>
    </source>
</evidence>
<dbReference type="GO" id="GO:0005524">
    <property type="term" value="F:ATP binding"/>
    <property type="evidence" value="ECO:0007669"/>
    <property type="project" value="UniProtKB-KW"/>
</dbReference>
<evidence type="ECO:0000313" key="7">
    <source>
        <dbReference type="Proteomes" id="UP000184041"/>
    </source>
</evidence>
<evidence type="ECO:0000256" key="3">
    <source>
        <dbReference type="ARBA" id="ARBA00022840"/>
    </source>
</evidence>
<dbReference type="PANTHER" id="PTHR30121">
    <property type="entry name" value="UNCHARACTERIZED PROTEIN YJGR-RELATED"/>
    <property type="match status" value="1"/>
</dbReference>
<name>A0A1M5KPP0_9BACT</name>